<organism evidence="3 4">
    <name type="scientific">Mucilaginibacter pedocola</name>
    <dbReference type="NCBI Taxonomy" id="1792845"/>
    <lineage>
        <taxon>Bacteria</taxon>
        <taxon>Pseudomonadati</taxon>
        <taxon>Bacteroidota</taxon>
        <taxon>Sphingobacteriia</taxon>
        <taxon>Sphingobacteriales</taxon>
        <taxon>Sphingobacteriaceae</taxon>
        <taxon>Mucilaginibacter</taxon>
    </lineage>
</organism>
<dbReference type="Proteomes" id="UP000189739">
    <property type="component" value="Unassembled WGS sequence"/>
</dbReference>
<reference evidence="3 4" key="1">
    <citation type="submission" date="2016-07" db="EMBL/GenBank/DDBJ databases">
        <title>Genomic analysis of zinc-resistant bacterium Mucilaginibacter pedocola TBZ30.</title>
        <authorList>
            <person name="Huang J."/>
            <person name="Tang J."/>
        </authorList>
    </citation>
    <scope>NUCLEOTIDE SEQUENCE [LARGE SCALE GENOMIC DNA]</scope>
    <source>
        <strain evidence="3 4">TBZ30</strain>
    </source>
</reference>
<dbReference type="OrthoDB" id="9795306at2"/>
<evidence type="ECO:0000256" key="1">
    <source>
        <dbReference type="ARBA" id="ARBA00006817"/>
    </source>
</evidence>
<proteinExistence type="inferred from homology"/>
<feature type="domain" description="Activator of Hsp90 ATPase homologue 1/2-like C-terminal" evidence="2">
    <location>
        <begin position="23"/>
        <end position="147"/>
    </location>
</feature>
<evidence type="ECO:0000313" key="4">
    <source>
        <dbReference type="Proteomes" id="UP000189739"/>
    </source>
</evidence>
<dbReference type="Pfam" id="PF08327">
    <property type="entry name" value="AHSA1"/>
    <property type="match status" value="1"/>
</dbReference>
<dbReference type="EMBL" id="MBTF01000039">
    <property type="protein sequence ID" value="OOQ56562.1"/>
    <property type="molecule type" value="Genomic_DNA"/>
</dbReference>
<gene>
    <name evidence="3" type="ORF">BC343_19195</name>
</gene>
<dbReference type="InterPro" id="IPR013538">
    <property type="entry name" value="ASHA1/2-like_C"/>
</dbReference>
<dbReference type="AlphaFoldDB" id="A0A1S9P6I8"/>
<keyword evidence="4" id="KW-1185">Reference proteome</keyword>
<dbReference type="SUPFAM" id="SSF55961">
    <property type="entry name" value="Bet v1-like"/>
    <property type="match status" value="1"/>
</dbReference>
<dbReference type="STRING" id="1792845.BC343_19195"/>
<accession>A0A1S9P6I8</accession>
<dbReference type="Gene3D" id="3.30.530.20">
    <property type="match status" value="1"/>
</dbReference>
<protein>
    <recommendedName>
        <fullName evidence="2">Activator of Hsp90 ATPase homologue 1/2-like C-terminal domain-containing protein</fullName>
    </recommendedName>
</protein>
<dbReference type="RefSeq" id="WP_078351523.1">
    <property type="nucleotide sequence ID" value="NZ_MBTF01000039.1"/>
</dbReference>
<name>A0A1S9P6I8_9SPHI</name>
<evidence type="ECO:0000313" key="3">
    <source>
        <dbReference type="EMBL" id="OOQ56562.1"/>
    </source>
</evidence>
<dbReference type="InterPro" id="IPR023393">
    <property type="entry name" value="START-like_dom_sf"/>
</dbReference>
<evidence type="ECO:0000259" key="2">
    <source>
        <dbReference type="Pfam" id="PF08327"/>
    </source>
</evidence>
<comment type="caution">
    <text evidence="3">The sequence shown here is derived from an EMBL/GenBank/DDBJ whole genome shotgun (WGS) entry which is preliminary data.</text>
</comment>
<comment type="similarity">
    <text evidence="1">Belongs to the AHA1 family.</text>
</comment>
<sequence length="156" mass="17238">MTNNFVFETNAAAKSMHAEREFNAPVEQVWKAFTEPALLDKWWGSKPFTTETTSMDFTVGGSWHYAMVAPDGQKYPSKSTFTAIEPGSRFAADTGVGHWDNKFIAVGGKTRVVIDITFEDEASLQMMLDMGFENGTATSFNQLEELLAADAVSYSL</sequence>